<dbReference type="EMBL" id="CP119321">
    <property type="protein sequence ID" value="WEK14187.1"/>
    <property type="molecule type" value="Genomic_DNA"/>
</dbReference>
<proteinExistence type="predicted"/>
<evidence type="ECO:0000259" key="1">
    <source>
        <dbReference type="PROSITE" id="PS50093"/>
    </source>
</evidence>
<evidence type="ECO:0000313" key="2">
    <source>
        <dbReference type="EMBL" id="WEK14187.1"/>
    </source>
</evidence>
<name>A0AAJ5W1T9_9MICO</name>
<dbReference type="Gene3D" id="2.60.40.10">
    <property type="entry name" value="Immunoglobulins"/>
    <property type="match status" value="1"/>
</dbReference>
<dbReference type="Proteomes" id="UP001213972">
    <property type="component" value="Chromosome"/>
</dbReference>
<dbReference type="GO" id="GO:0005975">
    <property type="term" value="P:carbohydrate metabolic process"/>
    <property type="evidence" value="ECO:0007669"/>
    <property type="project" value="UniProtKB-ARBA"/>
</dbReference>
<feature type="domain" description="PKD" evidence="1">
    <location>
        <begin position="60"/>
        <end position="111"/>
    </location>
</feature>
<protein>
    <recommendedName>
        <fullName evidence="1">PKD domain-containing protein</fullName>
    </recommendedName>
</protein>
<evidence type="ECO:0000313" key="3">
    <source>
        <dbReference type="Proteomes" id="UP001213972"/>
    </source>
</evidence>
<dbReference type="PROSITE" id="PS50093">
    <property type="entry name" value="PKD"/>
    <property type="match status" value="1"/>
</dbReference>
<organism evidence="2 3">
    <name type="scientific">Candidatus Microbacterium phytovorans</name>
    <dbReference type="NCBI Taxonomy" id="3121374"/>
    <lineage>
        <taxon>Bacteria</taxon>
        <taxon>Bacillati</taxon>
        <taxon>Actinomycetota</taxon>
        <taxon>Actinomycetes</taxon>
        <taxon>Micrococcales</taxon>
        <taxon>Microbacteriaceae</taxon>
        <taxon>Microbacterium</taxon>
    </lineage>
</organism>
<dbReference type="InterPro" id="IPR000601">
    <property type="entry name" value="PKD_dom"/>
</dbReference>
<reference evidence="2" key="1">
    <citation type="submission" date="2023-03" db="EMBL/GenBank/DDBJ databases">
        <title>Andean soil-derived lignocellulolytic bacterial consortium as a source of novel taxa and putative plastic-active enzymes.</title>
        <authorList>
            <person name="Diaz-Garcia L."/>
            <person name="Chuvochina M."/>
            <person name="Feuerriegel G."/>
            <person name="Bunk B."/>
            <person name="Sproer C."/>
            <person name="Streit W.R."/>
            <person name="Rodriguez L.M."/>
            <person name="Overmann J."/>
            <person name="Jimenez D.J."/>
        </authorList>
    </citation>
    <scope>NUCLEOTIDE SEQUENCE</scope>
    <source>
        <strain evidence="2">MAG 4610</strain>
    </source>
</reference>
<gene>
    <name evidence="2" type="ORF">P0Y48_02955</name>
</gene>
<sequence length="162" mass="17066">MREEPTLSDVASFAPTLTSLSPEPDGIGIAGLPLNVVAHAEAHTRTGELFDLPVTVRFRPVSFAFDYGDGTARESTTGGATWQQLGVAQFTATGTSHAYRQRGTYTITAVVHFAADVDFGNGWQRVPGLLGIPAGSTTVEILEARTALVERTCAEDPSGIGC</sequence>
<accession>A0AAJ5W1T9</accession>
<dbReference type="InterPro" id="IPR013783">
    <property type="entry name" value="Ig-like_fold"/>
</dbReference>
<dbReference type="AlphaFoldDB" id="A0AAJ5W1T9"/>